<reference evidence="5 6" key="1">
    <citation type="submission" date="2021-07" db="EMBL/GenBank/DDBJ databases">
        <title>Stakelama flava sp. nov., a novel endophytic bacterium isolated from branch of Kandelia candel.</title>
        <authorList>
            <person name="Tuo L."/>
        </authorList>
    </citation>
    <scope>NUCLEOTIDE SEQUENCE [LARGE SCALE GENOMIC DNA]</scope>
    <source>
        <strain evidence="5 6">CBK3Z-3</strain>
    </source>
</reference>
<keyword evidence="6" id="KW-1185">Reference proteome</keyword>
<dbReference type="InterPro" id="IPR050330">
    <property type="entry name" value="Bact_OuterMem_StrucFunc"/>
</dbReference>
<protein>
    <submittedName>
        <fullName evidence="5">OmpA family protein</fullName>
    </submittedName>
</protein>
<dbReference type="Proteomes" id="UP001197214">
    <property type="component" value="Unassembled WGS sequence"/>
</dbReference>
<proteinExistence type="predicted"/>
<dbReference type="InterPro" id="IPR006665">
    <property type="entry name" value="OmpA-like"/>
</dbReference>
<dbReference type="RefSeq" id="WP_219236855.1">
    <property type="nucleotide sequence ID" value="NZ_JAHWZX010000002.1"/>
</dbReference>
<feature type="chain" id="PRO_5046661056" evidence="3">
    <location>
        <begin position="27"/>
        <end position="300"/>
    </location>
</feature>
<keyword evidence="3" id="KW-0732">Signal</keyword>
<dbReference type="PANTHER" id="PTHR30329:SF21">
    <property type="entry name" value="LIPOPROTEIN YIAD-RELATED"/>
    <property type="match status" value="1"/>
</dbReference>
<dbReference type="PANTHER" id="PTHR30329">
    <property type="entry name" value="STATOR ELEMENT OF FLAGELLAR MOTOR COMPLEX"/>
    <property type="match status" value="1"/>
</dbReference>
<evidence type="ECO:0000259" key="4">
    <source>
        <dbReference type="PROSITE" id="PS51123"/>
    </source>
</evidence>
<accession>A0ABS6XHP4</accession>
<keyword evidence="1" id="KW-0472">Membrane</keyword>
<dbReference type="CDD" id="cd07185">
    <property type="entry name" value="OmpA_C-like"/>
    <property type="match status" value="1"/>
</dbReference>
<evidence type="ECO:0000256" key="1">
    <source>
        <dbReference type="PROSITE-ProRule" id="PRU00473"/>
    </source>
</evidence>
<evidence type="ECO:0000256" key="2">
    <source>
        <dbReference type="SAM" id="MobiDB-lite"/>
    </source>
</evidence>
<dbReference type="PROSITE" id="PS51123">
    <property type="entry name" value="OMPA_2"/>
    <property type="match status" value="1"/>
</dbReference>
<evidence type="ECO:0000256" key="3">
    <source>
        <dbReference type="SAM" id="SignalP"/>
    </source>
</evidence>
<evidence type="ECO:0000313" key="6">
    <source>
        <dbReference type="Proteomes" id="UP001197214"/>
    </source>
</evidence>
<feature type="domain" description="OmpA-like" evidence="4">
    <location>
        <begin position="176"/>
        <end position="295"/>
    </location>
</feature>
<dbReference type="Pfam" id="PF00691">
    <property type="entry name" value="OmpA"/>
    <property type="match status" value="1"/>
</dbReference>
<comment type="caution">
    <text evidence="5">The sequence shown here is derived from an EMBL/GenBank/DDBJ whole genome shotgun (WGS) entry which is preliminary data.</text>
</comment>
<name>A0ABS6XHP4_9SPHN</name>
<dbReference type="EMBL" id="JAHWZX010000002">
    <property type="protein sequence ID" value="MBW4329733.1"/>
    <property type="molecule type" value="Genomic_DNA"/>
</dbReference>
<gene>
    <name evidence="5" type="ORF">KY084_02435</name>
</gene>
<evidence type="ECO:0000313" key="5">
    <source>
        <dbReference type="EMBL" id="MBW4329733.1"/>
    </source>
</evidence>
<organism evidence="5 6">
    <name type="scientific">Stakelama flava</name>
    <dbReference type="NCBI Taxonomy" id="2860338"/>
    <lineage>
        <taxon>Bacteria</taxon>
        <taxon>Pseudomonadati</taxon>
        <taxon>Pseudomonadota</taxon>
        <taxon>Alphaproteobacteria</taxon>
        <taxon>Sphingomonadales</taxon>
        <taxon>Sphingomonadaceae</taxon>
        <taxon>Stakelama</taxon>
    </lineage>
</organism>
<feature type="signal peptide" evidence="3">
    <location>
        <begin position="1"/>
        <end position="26"/>
    </location>
</feature>
<feature type="region of interest" description="Disordered" evidence="2">
    <location>
        <begin position="25"/>
        <end position="45"/>
    </location>
</feature>
<sequence>MSVISKHPTALLALAMLAAPAAPGFAQELPQPPETDSPMTVYGEHPPEAVEMTEGPEIEGIISARNGDTIQVTTAKGTNATIAIQDDTQIRARGGFLGLGRSTVAANALLNGLPVSVETLQSGNTLVASKIALKSKDLKTASMIRNGTEQRFGEQGAAIAQNTADTKALRGHVGDIDQYNVKSTTNVNFDTGKATLSAEAKDALCATATNAEAMDNALLLVVGYTDSTGSQEFNQRLSEKRAGKVVNYLQQACGWKPYRMLTPTGMSEADPAASNDTASGKAQNRRVAVNILVSKGIDEL</sequence>